<feature type="domain" description="Carboxylesterase type B" evidence="7">
    <location>
        <begin position="24"/>
        <end position="522"/>
    </location>
</feature>
<evidence type="ECO:0000256" key="1">
    <source>
        <dbReference type="ARBA" id="ARBA00005964"/>
    </source>
</evidence>
<keyword evidence="6" id="KW-0732">Signal</keyword>
<dbReference type="GO" id="GO:0052689">
    <property type="term" value="F:carboxylic ester hydrolase activity"/>
    <property type="evidence" value="ECO:0007669"/>
    <property type="project" value="UniProtKB-KW"/>
</dbReference>
<evidence type="ECO:0000256" key="5">
    <source>
        <dbReference type="ARBA" id="ARBA00023180"/>
    </source>
</evidence>
<dbReference type="EC" id="3.1.1.-" evidence="6"/>
<protein>
    <recommendedName>
        <fullName evidence="6">Carboxylic ester hydrolase</fullName>
        <ecNumber evidence="6">3.1.1.-</ecNumber>
    </recommendedName>
</protein>
<evidence type="ECO:0000259" key="7">
    <source>
        <dbReference type="Pfam" id="PF00135"/>
    </source>
</evidence>
<dbReference type="PROSITE" id="PS00122">
    <property type="entry name" value="CARBOXYLESTERASE_B_1"/>
    <property type="match status" value="1"/>
</dbReference>
<keyword evidence="5" id="KW-0325">Glycoprotein</keyword>
<dbReference type="Pfam" id="PF00135">
    <property type="entry name" value="COesterase"/>
    <property type="match status" value="1"/>
</dbReference>
<evidence type="ECO:0000256" key="2">
    <source>
        <dbReference type="ARBA" id="ARBA00022487"/>
    </source>
</evidence>
<dbReference type="SUPFAM" id="SSF53474">
    <property type="entry name" value="alpha/beta-Hydrolases"/>
    <property type="match status" value="1"/>
</dbReference>
<reference evidence="8" key="1">
    <citation type="submission" date="2019-01" db="EMBL/GenBank/DDBJ databases">
        <title>Identification of carboxylesterase genes and their expression profiles in the Walker Mythimna separata treated with chlorantraniliprole and lambda-cyhalothrin.</title>
        <authorList>
            <person name="Fan D."/>
            <person name="Liu Y."/>
        </authorList>
    </citation>
    <scope>NUCLEOTIDE SEQUENCE</scope>
</reference>
<proteinExistence type="evidence at transcript level"/>
<dbReference type="Gene3D" id="3.40.50.1820">
    <property type="entry name" value="alpha/beta hydrolase"/>
    <property type="match status" value="1"/>
</dbReference>
<accession>A0A5B9D528</accession>
<keyword evidence="3 6" id="KW-0378">Hydrolase</keyword>
<dbReference type="AlphaFoldDB" id="A0A5B9D528"/>
<dbReference type="InterPro" id="IPR029058">
    <property type="entry name" value="AB_hydrolase_fold"/>
</dbReference>
<organism evidence="8">
    <name type="scientific">Mythimna separata</name>
    <name type="common">Oriental armyworm</name>
    <name type="synonym">Pseudaletia separata</name>
    <dbReference type="NCBI Taxonomy" id="271217"/>
    <lineage>
        <taxon>Eukaryota</taxon>
        <taxon>Metazoa</taxon>
        <taxon>Ecdysozoa</taxon>
        <taxon>Arthropoda</taxon>
        <taxon>Hexapoda</taxon>
        <taxon>Insecta</taxon>
        <taxon>Pterygota</taxon>
        <taxon>Neoptera</taxon>
        <taxon>Endopterygota</taxon>
        <taxon>Lepidoptera</taxon>
        <taxon>Glossata</taxon>
        <taxon>Ditrysia</taxon>
        <taxon>Noctuoidea</taxon>
        <taxon>Noctuidae</taxon>
        <taxon>Noctuinae</taxon>
        <taxon>Hadenini</taxon>
        <taxon>Mythimna</taxon>
    </lineage>
</organism>
<evidence type="ECO:0000256" key="3">
    <source>
        <dbReference type="ARBA" id="ARBA00022801"/>
    </source>
</evidence>
<feature type="chain" id="PRO_5023159722" description="Carboxylic ester hydrolase" evidence="6">
    <location>
        <begin position="20"/>
        <end position="536"/>
    </location>
</feature>
<name>A0A5B9D528_MYTSE</name>
<keyword evidence="4" id="KW-1015">Disulfide bond</keyword>
<dbReference type="InterPro" id="IPR002018">
    <property type="entry name" value="CarbesteraseB"/>
</dbReference>
<comment type="similarity">
    <text evidence="1 6">Belongs to the type-B carboxylesterase/lipase family.</text>
</comment>
<feature type="signal peptide" evidence="6">
    <location>
        <begin position="1"/>
        <end position="19"/>
    </location>
</feature>
<keyword evidence="2" id="KW-0719">Serine esterase</keyword>
<evidence type="ECO:0000313" key="8">
    <source>
        <dbReference type="EMBL" id="QEE13696.1"/>
    </source>
</evidence>
<dbReference type="EMBL" id="MK440556">
    <property type="protein sequence ID" value="QEE13696.1"/>
    <property type="molecule type" value="mRNA"/>
</dbReference>
<evidence type="ECO:0000256" key="6">
    <source>
        <dbReference type="RuleBase" id="RU361235"/>
    </source>
</evidence>
<dbReference type="PANTHER" id="PTHR43142:SF1">
    <property type="entry name" value="CARBOXYLIC ESTER HYDROLASE"/>
    <property type="match status" value="1"/>
</dbReference>
<sequence length="536" mass="60233">MLVGSVVFSILLLFNYAECLSRVDPLVDSNVGLIRGLKADDGDYAMFLGIPYAQVDPENPFGKSTPHPKFEEPFEAYDDSAVCPQLRSGIVQGTPDCLQLSVYVPTSATSRNRLPVMIWVYGGAFHRGSFGKDIFGPSYLVKHDVIVVTFNYRVGPYGFMCLDTPEVPGNQGLKDQFMAMKWVKDNIEAFGGDANKITVFGESAGGHSIDLHLFSPRETVYNKVIIQSGSSVAATVLYEPDRSVPIKIAERLGFETTDINEAISFLAKSDSDSVVQTAEDLGIAFKPCIEKEFDGVEPFFTSSWLNAGTPKVRNMPILIGFNEHELTGAHLNKDEEYFKNLDIVSNYLGRIFNFEDEELQTMKDVASQFYFGDEALSDDVKWRIGDFDSDFTYIHPIQRSINNFLEAKAGNIFYYMFSYVGGRNLIAFENDGSSCCASHADELSYLFNMRTKPDPTPKDEVIIERMTTMWTNFAKYSDPTPQTTDLLPVKWVPLTKDAYTYMHIDDELSLGSRPAHDRMAFWDLFYKLNGNKQRGL</sequence>
<dbReference type="PANTHER" id="PTHR43142">
    <property type="entry name" value="CARBOXYLIC ESTER HYDROLASE"/>
    <property type="match status" value="1"/>
</dbReference>
<dbReference type="InterPro" id="IPR019826">
    <property type="entry name" value="Carboxylesterase_B_AS"/>
</dbReference>
<evidence type="ECO:0000256" key="4">
    <source>
        <dbReference type="ARBA" id="ARBA00023157"/>
    </source>
</evidence>